<dbReference type="EMBL" id="JAPWTJ010005037">
    <property type="protein sequence ID" value="KAJ8940462.1"/>
    <property type="molecule type" value="Genomic_DNA"/>
</dbReference>
<sequence>MYKRVNIRLYIKGTLKNIFWFIKKILVMEMHTCETCNFETKLKCSLKRHLLVHREILKTKHKTNLQTHLLVHKENSEVETYECETCHYKTKCKGDLKQHRLVHRENSEVKIQNVKMLLRNIFWSIDKLLKRCIHVKHVILRQNIKRILQPIF</sequence>
<feature type="domain" description="C2H2-type" evidence="2">
    <location>
        <begin position="81"/>
        <end position="108"/>
    </location>
</feature>
<protein>
    <recommendedName>
        <fullName evidence="2">C2H2-type domain-containing protein</fullName>
    </recommendedName>
</protein>
<proteinExistence type="predicted"/>
<evidence type="ECO:0000313" key="3">
    <source>
        <dbReference type="EMBL" id="KAJ8940462.1"/>
    </source>
</evidence>
<keyword evidence="1" id="KW-0862">Zinc</keyword>
<comment type="caution">
    <text evidence="3">The sequence shown here is derived from an EMBL/GenBank/DDBJ whole genome shotgun (WGS) entry which is preliminary data.</text>
</comment>
<keyword evidence="1" id="KW-0479">Metal-binding</keyword>
<dbReference type="InterPro" id="IPR013087">
    <property type="entry name" value="Znf_C2H2_type"/>
</dbReference>
<organism evidence="3 4">
    <name type="scientific">Molorchus minor</name>
    <dbReference type="NCBI Taxonomy" id="1323400"/>
    <lineage>
        <taxon>Eukaryota</taxon>
        <taxon>Metazoa</taxon>
        <taxon>Ecdysozoa</taxon>
        <taxon>Arthropoda</taxon>
        <taxon>Hexapoda</taxon>
        <taxon>Insecta</taxon>
        <taxon>Pterygota</taxon>
        <taxon>Neoptera</taxon>
        <taxon>Endopterygota</taxon>
        <taxon>Coleoptera</taxon>
        <taxon>Polyphaga</taxon>
        <taxon>Cucujiformia</taxon>
        <taxon>Chrysomeloidea</taxon>
        <taxon>Cerambycidae</taxon>
        <taxon>Lamiinae</taxon>
        <taxon>Monochamini</taxon>
        <taxon>Molorchus</taxon>
    </lineage>
</organism>
<evidence type="ECO:0000259" key="2">
    <source>
        <dbReference type="PROSITE" id="PS50157"/>
    </source>
</evidence>
<keyword evidence="1" id="KW-0863">Zinc-finger</keyword>
<reference evidence="3" key="1">
    <citation type="journal article" date="2023" name="Insect Mol. Biol.">
        <title>Genome sequencing provides insights into the evolution of gene families encoding plant cell wall-degrading enzymes in longhorned beetles.</title>
        <authorList>
            <person name="Shin N.R."/>
            <person name="Okamura Y."/>
            <person name="Kirsch R."/>
            <person name="Pauchet Y."/>
        </authorList>
    </citation>
    <scope>NUCLEOTIDE SEQUENCE</scope>
    <source>
        <strain evidence="3">MMC_N1</strain>
    </source>
</reference>
<gene>
    <name evidence="3" type="ORF">NQ317_002385</name>
</gene>
<evidence type="ECO:0000313" key="4">
    <source>
        <dbReference type="Proteomes" id="UP001162164"/>
    </source>
</evidence>
<keyword evidence="4" id="KW-1185">Reference proteome</keyword>
<dbReference type="Proteomes" id="UP001162164">
    <property type="component" value="Unassembled WGS sequence"/>
</dbReference>
<dbReference type="Gene3D" id="3.30.160.60">
    <property type="entry name" value="Classic Zinc Finger"/>
    <property type="match status" value="1"/>
</dbReference>
<dbReference type="SMART" id="SM00355">
    <property type="entry name" value="ZnF_C2H2"/>
    <property type="match status" value="2"/>
</dbReference>
<dbReference type="PROSITE" id="PS50157">
    <property type="entry name" value="ZINC_FINGER_C2H2_2"/>
    <property type="match status" value="1"/>
</dbReference>
<evidence type="ECO:0000256" key="1">
    <source>
        <dbReference type="PROSITE-ProRule" id="PRU00042"/>
    </source>
</evidence>
<name>A0ABQ9IPJ2_9CUCU</name>
<accession>A0ABQ9IPJ2</accession>